<keyword evidence="6 7" id="KW-0413">Isomerase</keyword>
<feature type="domain" description="PPIase FKBP-type" evidence="9">
    <location>
        <begin position="174"/>
        <end position="262"/>
    </location>
</feature>
<accession>A0AAX4P9X9</accession>
<dbReference type="InterPro" id="IPR050754">
    <property type="entry name" value="FKBP4/5/8-like"/>
</dbReference>
<evidence type="ECO:0000256" key="3">
    <source>
        <dbReference type="ARBA" id="ARBA00022737"/>
    </source>
</evidence>
<evidence type="ECO:0000256" key="7">
    <source>
        <dbReference type="PROSITE-ProRule" id="PRU00277"/>
    </source>
</evidence>
<dbReference type="InterPro" id="IPR011990">
    <property type="entry name" value="TPR-like_helical_dom_sf"/>
</dbReference>
<dbReference type="Gene3D" id="1.25.40.10">
    <property type="entry name" value="Tetratricopeptide repeat domain"/>
    <property type="match status" value="1"/>
</dbReference>
<dbReference type="AlphaFoldDB" id="A0AAX4P9X9"/>
<evidence type="ECO:0000256" key="5">
    <source>
        <dbReference type="ARBA" id="ARBA00023110"/>
    </source>
</evidence>
<organism evidence="10 11">
    <name type="scientific">Chloropicon roscoffensis</name>
    <dbReference type="NCBI Taxonomy" id="1461544"/>
    <lineage>
        <taxon>Eukaryota</taxon>
        <taxon>Viridiplantae</taxon>
        <taxon>Chlorophyta</taxon>
        <taxon>Chloropicophyceae</taxon>
        <taxon>Chloropicales</taxon>
        <taxon>Chloropicaceae</taxon>
        <taxon>Chloropicon</taxon>
    </lineage>
</organism>
<evidence type="ECO:0000256" key="1">
    <source>
        <dbReference type="ARBA" id="ARBA00000971"/>
    </source>
</evidence>
<proteinExistence type="predicted"/>
<dbReference type="PROSITE" id="PS50059">
    <property type="entry name" value="FKBP_PPIASE"/>
    <property type="match status" value="3"/>
</dbReference>
<name>A0AAX4P9X9_9CHLO</name>
<dbReference type="SUPFAM" id="SSF54534">
    <property type="entry name" value="FKBP-like"/>
    <property type="match status" value="3"/>
</dbReference>
<dbReference type="Pfam" id="PF00254">
    <property type="entry name" value="FKBP_C"/>
    <property type="match status" value="3"/>
</dbReference>
<dbReference type="Proteomes" id="UP001472866">
    <property type="component" value="Chromosome 05"/>
</dbReference>
<feature type="domain" description="PPIase FKBP-type" evidence="9">
    <location>
        <begin position="288"/>
        <end position="375"/>
    </location>
</feature>
<keyword evidence="11" id="KW-1185">Reference proteome</keyword>
<dbReference type="InterPro" id="IPR001179">
    <property type="entry name" value="PPIase_FKBP_dom"/>
</dbReference>
<feature type="domain" description="PPIase FKBP-type" evidence="9">
    <location>
        <begin position="58"/>
        <end position="146"/>
    </location>
</feature>
<dbReference type="InterPro" id="IPR019734">
    <property type="entry name" value="TPR_rpt"/>
</dbReference>
<dbReference type="EC" id="5.2.1.8" evidence="2 7"/>
<dbReference type="EMBL" id="CP151505">
    <property type="protein sequence ID" value="WZN62360.1"/>
    <property type="molecule type" value="Genomic_DNA"/>
</dbReference>
<evidence type="ECO:0000259" key="9">
    <source>
        <dbReference type="PROSITE" id="PS50059"/>
    </source>
</evidence>
<dbReference type="SMART" id="SM00028">
    <property type="entry name" value="TPR"/>
    <property type="match status" value="3"/>
</dbReference>
<keyword evidence="3" id="KW-0677">Repeat</keyword>
<reference evidence="10 11" key="1">
    <citation type="submission" date="2024-03" db="EMBL/GenBank/DDBJ databases">
        <title>Complete genome sequence of the green alga Chloropicon roscoffensis RCC1871.</title>
        <authorList>
            <person name="Lemieux C."/>
            <person name="Pombert J.-F."/>
            <person name="Otis C."/>
            <person name="Turmel M."/>
        </authorList>
    </citation>
    <scope>NUCLEOTIDE SEQUENCE [LARGE SCALE GENOMIC DNA]</scope>
    <source>
        <strain evidence="10 11">RCC1871</strain>
    </source>
</reference>
<dbReference type="PANTHER" id="PTHR46512:SF9">
    <property type="entry name" value="PEPTIDYLPROLYL ISOMERASE"/>
    <property type="match status" value="1"/>
</dbReference>
<dbReference type="PROSITE" id="PS50005">
    <property type="entry name" value="TPR"/>
    <property type="match status" value="1"/>
</dbReference>
<dbReference type="PANTHER" id="PTHR46512">
    <property type="entry name" value="PEPTIDYLPROLYL ISOMERASE"/>
    <property type="match status" value="1"/>
</dbReference>
<feature type="repeat" description="TPR" evidence="8">
    <location>
        <begin position="392"/>
        <end position="425"/>
    </location>
</feature>
<evidence type="ECO:0000256" key="2">
    <source>
        <dbReference type="ARBA" id="ARBA00013194"/>
    </source>
</evidence>
<evidence type="ECO:0000313" key="11">
    <source>
        <dbReference type="Proteomes" id="UP001472866"/>
    </source>
</evidence>
<keyword evidence="4 8" id="KW-0802">TPR repeat</keyword>
<evidence type="ECO:0000256" key="8">
    <source>
        <dbReference type="PROSITE-ProRule" id="PRU00339"/>
    </source>
</evidence>
<keyword evidence="5 7" id="KW-0697">Rotamase</keyword>
<gene>
    <name evidence="10" type="ORF">HKI87_05g38960</name>
</gene>
<dbReference type="Gene3D" id="3.10.50.40">
    <property type="match status" value="3"/>
</dbReference>
<evidence type="ECO:0000313" key="10">
    <source>
        <dbReference type="EMBL" id="WZN62360.1"/>
    </source>
</evidence>
<evidence type="ECO:0000256" key="6">
    <source>
        <dbReference type="ARBA" id="ARBA00023235"/>
    </source>
</evidence>
<dbReference type="FunFam" id="3.10.50.40:FF:000025">
    <property type="entry name" value="Peptidylprolyl isomerase"/>
    <property type="match status" value="1"/>
</dbReference>
<protein>
    <recommendedName>
        <fullName evidence="2 7">peptidylprolyl isomerase</fullName>
        <ecNumber evidence="2 7">5.2.1.8</ecNumber>
    </recommendedName>
</protein>
<sequence>MGDNLYFEDLGEAEDSSDLDLAELEEFEVGVEKNVTKDGGVKKEVKTKGNGHRRPEKGDKVFVHYVGTLLDGTKFDSSRDRGDPFTFELGAGRVIKGWDEGLATMAKGEVAVLTCEPQYAYGDRGAGPTIPPNSTLKFEVELLSWQSTKDLNGDGGVIKTVLQDGESWEQPKAEDEVRVEYKVYYNKELVLSSPEGGVEFCSKDPPSGVLPAFASCVISMKKGERSKVSIGPEYGFGDQGLPEKGVPPGARLKADLTLVGWKTVKVLEGNIRVKMLEEKEGYQKPNEGSKVTVDLVGSLEDGTVFDDRKGHAFVTDDEQVVKGLDKVVMELKKGEKCLATIPPEHGYGDEGGECGGRAVPSAATLSYEVTLVDFENAKEAYEMDAAEMMEAALAFKEKGNAYFKKRNYEMAVSKYSKAVKYLEFDSKYTEDEKAEARKVKSACWNNEAQCGLKTKDFLAARKACDKVLKQDSQNIKALYRRAQTFIGTNDFIEAKRDLGNALAVDPDCKEAKLEMRRLAKLQQQRDAKEKKLYANMFEKLSKMEANDPKATPAPAAASEECKKGCCAPAEEEPQAKGCCDEGCCS</sequence>
<comment type="catalytic activity">
    <reaction evidence="1 7">
        <text>[protein]-peptidylproline (omega=180) = [protein]-peptidylproline (omega=0)</text>
        <dbReference type="Rhea" id="RHEA:16237"/>
        <dbReference type="Rhea" id="RHEA-COMP:10747"/>
        <dbReference type="Rhea" id="RHEA-COMP:10748"/>
        <dbReference type="ChEBI" id="CHEBI:83833"/>
        <dbReference type="ChEBI" id="CHEBI:83834"/>
        <dbReference type="EC" id="5.2.1.8"/>
    </reaction>
</comment>
<evidence type="ECO:0000256" key="4">
    <source>
        <dbReference type="ARBA" id="ARBA00022803"/>
    </source>
</evidence>
<dbReference type="GO" id="GO:0003755">
    <property type="term" value="F:peptidyl-prolyl cis-trans isomerase activity"/>
    <property type="evidence" value="ECO:0007669"/>
    <property type="project" value="UniProtKB-KW"/>
</dbReference>
<dbReference type="SUPFAM" id="SSF48452">
    <property type="entry name" value="TPR-like"/>
    <property type="match status" value="1"/>
</dbReference>
<dbReference type="InterPro" id="IPR046357">
    <property type="entry name" value="PPIase_dom_sf"/>
</dbReference>